<dbReference type="Proteomes" id="UP000178372">
    <property type="component" value="Unassembled WGS sequence"/>
</dbReference>
<dbReference type="InterPro" id="IPR000825">
    <property type="entry name" value="SUF_FeS_clus_asmbl_SufBD_core"/>
</dbReference>
<gene>
    <name evidence="2" type="ORF">A2690_03790</name>
</gene>
<evidence type="ECO:0000313" key="3">
    <source>
        <dbReference type="Proteomes" id="UP000178372"/>
    </source>
</evidence>
<dbReference type="PANTHER" id="PTHR43575:SF1">
    <property type="entry name" value="PROTEIN ABCI7, CHLOROPLASTIC"/>
    <property type="match status" value="1"/>
</dbReference>
<evidence type="ECO:0000313" key="2">
    <source>
        <dbReference type="EMBL" id="OGK16443.1"/>
    </source>
</evidence>
<protein>
    <recommendedName>
        <fullName evidence="1">SUF system FeS cluster assembly SufBD core domain-containing protein</fullName>
    </recommendedName>
</protein>
<dbReference type="AlphaFoldDB" id="A0A1F7GBX0"/>
<name>A0A1F7GBX0_9BACT</name>
<comment type="caution">
    <text evidence="2">The sequence shown here is derived from an EMBL/GenBank/DDBJ whole genome shotgun (WGS) entry which is preliminary data.</text>
</comment>
<dbReference type="InterPro" id="IPR055346">
    <property type="entry name" value="Fe-S_cluster_assembly_SufBD"/>
</dbReference>
<accession>A0A1F7GBX0</accession>
<evidence type="ECO:0000259" key="1">
    <source>
        <dbReference type="Pfam" id="PF01458"/>
    </source>
</evidence>
<dbReference type="PANTHER" id="PTHR43575">
    <property type="entry name" value="PROTEIN ABCI7, CHLOROPLASTIC"/>
    <property type="match status" value="1"/>
</dbReference>
<dbReference type="GO" id="GO:0016226">
    <property type="term" value="P:iron-sulfur cluster assembly"/>
    <property type="evidence" value="ECO:0007669"/>
    <property type="project" value="InterPro"/>
</dbReference>
<organism evidence="2 3">
    <name type="scientific">Candidatus Roizmanbacteria bacterium RIFCSPHIGHO2_01_FULL_39_12b</name>
    <dbReference type="NCBI Taxonomy" id="1802030"/>
    <lineage>
        <taxon>Bacteria</taxon>
        <taxon>Candidatus Roizmaniibacteriota</taxon>
    </lineage>
</organism>
<dbReference type="InterPro" id="IPR037284">
    <property type="entry name" value="SUF_FeS_clus_asmbl_SufBD_sf"/>
</dbReference>
<dbReference type="EMBL" id="MFZF01000016">
    <property type="protein sequence ID" value="OGK16443.1"/>
    <property type="molecule type" value="Genomic_DNA"/>
</dbReference>
<dbReference type="SUPFAM" id="SSF101960">
    <property type="entry name" value="Stabilizer of iron transporter SufD"/>
    <property type="match status" value="1"/>
</dbReference>
<dbReference type="Pfam" id="PF01458">
    <property type="entry name" value="SUFBD_core"/>
    <property type="match status" value="1"/>
</dbReference>
<sequence>MNFITFQKLSKPLQHITCNKGEQYCILLFNFSGHLIVDINHESATVFILGIYIGSDENEFRLNTIQHHKKGKNVSDLLIKGVFFDQSKFYYEGLIKIDKKAQQSNAYQKNQNILMSRNVFVDSRPYLEIEADDVACTHGSTTGKLSNDSIDFLNLRGLDENTAKKLLLTGFIEDIFNRINNLGWEMQAKKSKMECLKSLEIVLNEFSTRSV</sequence>
<feature type="domain" description="SUF system FeS cluster assembly SufBD core" evidence="1">
    <location>
        <begin position="36"/>
        <end position="171"/>
    </location>
</feature>
<proteinExistence type="predicted"/>
<reference evidence="2 3" key="1">
    <citation type="journal article" date="2016" name="Nat. Commun.">
        <title>Thousands of microbial genomes shed light on interconnected biogeochemical processes in an aquifer system.</title>
        <authorList>
            <person name="Anantharaman K."/>
            <person name="Brown C.T."/>
            <person name="Hug L.A."/>
            <person name="Sharon I."/>
            <person name="Castelle C.J."/>
            <person name="Probst A.J."/>
            <person name="Thomas B.C."/>
            <person name="Singh A."/>
            <person name="Wilkins M.J."/>
            <person name="Karaoz U."/>
            <person name="Brodie E.L."/>
            <person name="Williams K.H."/>
            <person name="Hubbard S.S."/>
            <person name="Banfield J.F."/>
        </authorList>
    </citation>
    <scope>NUCLEOTIDE SEQUENCE [LARGE SCALE GENOMIC DNA]</scope>
</reference>